<keyword evidence="6" id="KW-0624">Polysaccharide degradation</keyword>
<evidence type="ECO:0000313" key="12">
    <source>
        <dbReference type="Proteomes" id="UP001379945"/>
    </source>
</evidence>
<dbReference type="InterPro" id="IPR001547">
    <property type="entry name" value="Glyco_hydro_5"/>
</dbReference>
<evidence type="ECO:0000256" key="2">
    <source>
        <dbReference type="ARBA" id="ARBA00022801"/>
    </source>
</evidence>
<dbReference type="InterPro" id="IPR050386">
    <property type="entry name" value="Glycosyl_hydrolase_5"/>
</dbReference>
<evidence type="ECO:0000256" key="1">
    <source>
        <dbReference type="ARBA" id="ARBA00005641"/>
    </source>
</evidence>
<feature type="domain" description="Glycoside hydrolase family 5" evidence="10">
    <location>
        <begin position="98"/>
        <end position="393"/>
    </location>
</feature>
<feature type="chain" id="PRO_5046513144" evidence="9">
    <location>
        <begin position="27"/>
        <end position="420"/>
    </location>
</feature>
<organism evidence="11 12">
    <name type="scientific">Ideonella margarita</name>
    <dbReference type="NCBI Taxonomy" id="2984191"/>
    <lineage>
        <taxon>Bacteria</taxon>
        <taxon>Pseudomonadati</taxon>
        <taxon>Pseudomonadota</taxon>
        <taxon>Betaproteobacteria</taxon>
        <taxon>Burkholderiales</taxon>
        <taxon>Sphaerotilaceae</taxon>
        <taxon>Ideonella</taxon>
    </lineage>
</organism>
<dbReference type="PROSITE" id="PS51257">
    <property type="entry name" value="PROKAR_LIPOPROTEIN"/>
    <property type="match status" value="1"/>
</dbReference>
<dbReference type="Gene3D" id="3.20.20.80">
    <property type="entry name" value="Glycosidases"/>
    <property type="match status" value="1"/>
</dbReference>
<comment type="caution">
    <text evidence="11">The sequence shown here is derived from an EMBL/GenBank/DDBJ whole genome shotgun (WGS) entry which is preliminary data.</text>
</comment>
<keyword evidence="9" id="KW-0732">Signal</keyword>
<dbReference type="EMBL" id="JBBUTI010000005">
    <property type="protein sequence ID" value="MEK8046207.1"/>
    <property type="molecule type" value="Genomic_DNA"/>
</dbReference>
<feature type="compositionally biased region" description="Gly residues" evidence="8">
    <location>
        <begin position="35"/>
        <end position="50"/>
    </location>
</feature>
<comment type="similarity">
    <text evidence="1 7">Belongs to the glycosyl hydrolase 5 (cellulase A) family.</text>
</comment>
<dbReference type="PANTHER" id="PTHR31297:SF41">
    <property type="entry name" value="ENDOGLUCANASE, PUTATIVE (AFU_ORTHOLOGUE AFUA_5G01830)-RELATED"/>
    <property type="match status" value="1"/>
</dbReference>
<evidence type="ECO:0000313" key="11">
    <source>
        <dbReference type="EMBL" id="MEK8046207.1"/>
    </source>
</evidence>
<evidence type="ECO:0000256" key="9">
    <source>
        <dbReference type="SAM" id="SignalP"/>
    </source>
</evidence>
<name>A0ABU9C706_9BURK</name>
<keyword evidence="12" id="KW-1185">Reference proteome</keyword>
<dbReference type="RefSeq" id="WP_341398497.1">
    <property type="nucleotide sequence ID" value="NZ_JBBUTI010000005.1"/>
</dbReference>
<keyword evidence="4" id="KW-0119">Carbohydrate metabolism</keyword>
<proteinExistence type="inferred from homology"/>
<dbReference type="PANTHER" id="PTHR31297">
    <property type="entry name" value="GLUCAN ENDO-1,6-BETA-GLUCOSIDASE B"/>
    <property type="match status" value="1"/>
</dbReference>
<keyword evidence="3" id="KW-0136">Cellulose degradation</keyword>
<evidence type="ECO:0000256" key="8">
    <source>
        <dbReference type="SAM" id="MobiDB-lite"/>
    </source>
</evidence>
<evidence type="ECO:0000256" key="6">
    <source>
        <dbReference type="ARBA" id="ARBA00023326"/>
    </source>
</evidence>
<dbReference type="Pfam" id="PF00150">
    <property type="entry name" value="Cellulase"/>
    <property type="match status" value="1"/>
</dbReference>
<dbReference type="Proteomes" id="UP001379945">
    <property type="component" value="Unassembled WGS sequence"/>
</dbReference>
<evidence type="ECO:0000256" key="7">
    <source>
        <dbReference type="RuleBase" id="RU361153"/>
    </source>
</evidence>
<dbReference type="InterPro" id="IPR017853">
    <property type="entry name" value="GH"/>
</dbReference>
<evidence type="ECO:0000256" key="3">
    <source>
        <dbReference type="ARBA" id="ARBA00023001"/>
    </source>
</evidence>
<reference evidence="11 12" key="1">
    <citation type="submission" date="2024-04" db="EMBL/GenBank/DDBJ databases">
        <title>Novel species of the genus Ideonella isolated from streams.</title>
        <authorList>
            <person name="Lu H."/>
        </authorList>
    </citation>
    <scope>NUCLEOTIDE SEQUENCE [LARGE SCALE GENOMIC DNA]</scope>
    <source>
        <strain evidence="11 12">LYT19W</strain>
    </source>
</reference>
<sequence length="420" mass="45218">MSSLWRHARLLPLLLAAVLTSCGSGGADSATAAGGSSGGSSGAGSSGGGSITSRYPDYNTRPLAADATGMADTAVQIAPKIRIGLNIGNTLEAVGGKSETSWGNPKITREFVLATKAAGFTAIRLPVSWDQYADATTAKIDAAWLDRVKEVVGWCIDADLRVIVNIHWDGGWLEENVTPERQAANVDKQRAFWQQIATHLRDVDGRLMFAGANEPNVKTAEQMAVLMRYHQTFIDAVRATGGRNAWRTLIVQGPSTDVQLTSTLMTGWPTDTVAGRLMAEVHYYTPWGFAGQLKDESWGNAFYYWGAGNHSATDTAHNPTWGEEATVDEMFGLMKQRFVDKGIPVIVGEFGAVSRTELTGEALQLHLASRAAYFKVVTQRALAHGLVPFYWDTGSLIDRTLNTVKDQQALDALMAGAAVP</sequence>
<evidence type="ECO:0000256" key="5">
    <source>
        <dbReference type="ARBA" id="ARBA00023295"/>
    </source>
</evidence>
<feature type="signal peptide" evidence="9">
    <location>
        <begin position="1"/>
        <end position="26"/>
    </location>
</feature>
<evidence type="ECO:0000259" key="10">
    <source>
        <dbReference type="Pfam" id="PF00150"/>
    </source>
</evidence>
<feature type="region of interest" description="Disordered" evidence="8">
    <location>
        <begin position="29"/>
        <end position="51"/>
    </location>
</feature>
<dbReference type="SUPFAM" id="SSF51445">
    <property type="entry name" value="(Trans)glycosidases"/>
    <property type="match status" value="1"/>
</dbReference>
<gene>
    <name evidence="11" type="ORF">AACH00_07635</name>
</gene>
<accession>A0ABU9C706</accession>
<dbReference type="GO" id="GO:0016787">
    <property type="term" value="F:hydrolase activity"/>
    <property type="evidence" value="ECO:0007669"/>
    <property type="project" value="UniProtKB-KW"/>
</dbReference>
<keyword evidence="2 7" id="KW-0378">Hydrolase</keyword>
<protein>
    <submittedName>
        <fullName evidence="11">Glycoside hydrolase family 5 protein</fullName>
    </submittedName>
</protein>
<keyword evidence="5 7" id="KW-0326">Glycosidase</keyword>
<evidence type="ECO:0000256" key="4">
    <source>
        <dbReference type="ARBA" id="ARBA00023277"/>
    </source>
</evidence>